<comment type="caution">
    <text evidence="1">The sequence shown here is derived from an EMBL/GenBank/DDBJ whole genome shotgun (WGS) entry which is preliminary data.</text>
</comment>
<dbReference type="EMBL" id="JBEPSB010000006">
    <property type="protein sequence ID" value="MET4560630.1"/>
    <property type="molecule type" value="Genomic_DNA"/>
</dbReference>
<accession>A0ABV2PI75</accession>
<proteinExistence type="predicted"/>
<protein>
    <recommendedName>
        <fullName evidence="3">Glycosyltransferase</fullName>
    </recommendedName>
</protein>
<organism evidence="1 2">
    <name type="scientific">Lysinibacillus parviboronicapiens</name>
    <dbReference type="NCBI Taxonomy" id="436516"/>
    <lineage>
        <taxon>Bacteria</taxon>
        <taxon>Bacillati</taxon>
        <taxon>Bacillota</taxon>
        <taxon>Bacilli</taxon>
        <taxon>Bacillales</taxon>
        <taxon>Bacillaceae</taxon>
        <taxon>Lysinibacillus</taxon>
    </lineage>
</organism>
<keyword evidence="2" id="KW-1185">Reference proteome</keyword>
<evidence type="ECO:0008006" key="3">
    <source>
        <dbReference type="Google" id="ProtNLM"/>
    </source>
</evidence>
<sequence>MKKILLFGEFSGLHTNLKEGLEELGYEVTIVSAGDGKKSIARDVDISLQTDSFFNLIKSLVNNRKKIKKLMDFDIVQFINPYIKPKSTLLNYPLLFKNNNKFVCLAAGDDTVFSQFIREGGMKKYSPFDDELKTGKKLPYEEHYHKFLQKKILSKFNLIIPNAYEYAEAYRKSSWSFKICETIPFPINTKKIICEQLCLDGKIVIYHASNRPIGKGSEFINEALNIISKRYPNEVEVISAEFLPLEEYLEAIKRTHIVIDQCRSYSYAMNALYSLAQGKIVLSGCEDECIREWNLKESPVINIEPNVEDIVTKLELLILNKNKIKEISLESRRYVEEQHNHILIAEKFVEKWEGI</sequence>
<gene>
    <name evidence="1" type="ORF">ABIA69_001774</name>
</gene>
<reference evidence="1 2" key="1">
    <citation type="submission" date="2024-06" db="EMBL/GenBank/DDBJ databases">
        <title>Sorghum-associated microbial communities from plants grown in Nebraska, USA.</title>
        <authorList>
            <person name="Schachtman D."/>
        </authorList>
    </citation>
    <scope>NUCLEOTIDE SEQUENCE [LARGE SCALE GENOMIC DNA]</scope>
    <source>
        <strain evidence="1 2">736</strain>
    </source>
</reference>
<evidence type="ECO:0000313" key="2">
    <source>
        <dbReference type="Proteomes" id="UP001549363"/>
    </source>
</evidence>
<dbReference type="Proteomes" id="UP001549363">
    <property type="component" value="Unassembled WGS sequence"/>
</dbReference>
<dbReference type="RefSeq" id="WP_107923630.1">
    <property type="nucleotide sequence ID" value="NZ_CP073713.1"/>
</dbReference>
<name>A0ABV2PI75_9BACI</name>
<evidence type="ECO:0000313" key="1">
    <source>
        <dbReference type="EMBL" id="MET4560630.1"/>
    </source>
</evidence>
<dbReference type="SUPFAM" id="SSF53756">
    <property type="entry name" value="UDP-Glycosyltransferase/glycogen phosphorylase"/>
    <property type="match status" value="1"/>
</dbReference>